<protein>
    <submittedName>
        <fullName evidence="2">S-Ena type endospore appendage</fullName>
    </submittedName>
</protein>
<organism evidence="2 3">
    <name type="scientific">Ferviditalea candida</name>
    <dbReference type="NCBI Taxonomy" id="3108399"/>
    <lineage>
        <taxon>Bacteria</taxon>
        <taxon>Bacillati</taxon>
        <taxon>Bacillota</taxon>
        <taxon>Bacilli</taxon>
        <taxon>Bacillales</taxon>
        <taxon>Paenibacillaceae</taxon>
        <taxon>Ferviditalea</taxon>
    </lineage>
</organism>
<sequence length="111" mass="11707">MSGHKGCCSTALIPNQIDHPWMAVDASIFPYTADQLAAITGYVLNNGSSTGPVTVNFLRGGTLAPPLPFSLIVKPGEYKSFTVVGVDTIKITPSDSVATGELNINVNFNPR</sequence>
<comment type="caution">
    <text evidence="2">The sequence shown here is derived from an EMBL/GenBank/DDBJ whole genome shotgun (WGS) entry which is preliminary data.</text>
</comment>
<evidence type="ECO:0000313" key="2">
    <source>
        <dbReference type="EMBL" id="MEB3102211.1"/>
    </source>
</evidence>
<reference evidence="2" key="1">
    <citation type="submission" date="2023-12" db="EMBL/GenBank/DDBJ databases">
        <title>Fervidustalea candida gen. nov., sp. nov., a novel member of the family Paenibacillaceae isolated from a geothermal area.</title>
        <authorList>
            <person name="Li W.-J."/>
            <person name="Jiao J.-Y."/>
            <person name="Chen Y."/>
        </authorList>
    </citation>
    <scope>NUCLEOTIDE SEQUENCE</scope>
    <source>
        <strain evidence="2">SYSU GA230002</strain>
    </source>
</reference>
<feature type="domain" description="Endospore appendages core" evidence="1">
    <location>
        <begin position="7"/>
        <end position="108"/>
    </location>
</feature>
<keyword evidence="3" id="KW-1185">Reference proteome</keyword>
<evidence type="ECO:0000259" key="1">
    <source>
        <dbReference type="Pfam" id="PF13157"/>
    </source>
</evidence>
<dbReference type="RefSeq" id="WP_371754328.1">
    <property type="nucleotide sequence ID" value="NZ_JAYJLD010000014.1"/>
</dbReference>
<accession>A0ABU5ZKM0</accession>
<evidence type="ECO:0000313" key="3">
    <source>
        <dbReference type="Proteomes" id="UP001310386"/>
    </source>
</evidence>
<dbReference type="InterPro" id="IPR025055">
    <property type="entry name" value="Ena_core"/>
</dbReference>
<dbReference type="Pfam" id="PF13157">
    <property type="entry name" value="Enas"/>
    <property type="match status" value="1"/>
</dbReference>
<dbReference type="EMBL" id="JAYJLD010000014">
    <property type="protein sequence ID" value="MEB3102211.1"/>
    <property type="molecule type" value="Genomic_DNA"/>
</dbReference>
<name>A0ABU5ZKM0_9BACL</name>
<dbReference type="Proteomes" id="UP001310386">
    <property type="component" value="Unassembled WGS sequence"/>
</dbReference>
<gene>
    <name evidence="2" type="ORF">VF724_11110</name>
</gene>
<proteinExistence type="predicted"/>